<keyword evidence="3" id="KW-0443">Lipid metabolism</keyword>
<dbReference type="InterPro" id="IPR001087">
    <property type="entry name" value="GDSL"/>
</dbReference>
<keyword evidence="2" id="KW-0378">Hydrolase</keyword>
<dbReference type="PANTHER" id="PTHR45648:SF104">
    <property type="entry name" value="OS02G0292600 PROTEIN"/>
    <property type="match status" value="1"/>
</dbReference>
<dbReference type="GO" id="GO:0016788">
    <property type="term" value="F:hydrolase activity, acting on ester bonds"/>
    <property type="evidence" value="ECO:0007669"/>
    <property type="project" value="InterPro"/>
</dbReference>
<dbReference type="GO" id="GO:0016042">
    <property type="term" value="P:lipid catabolic process"/>
    <property type="evidence" value="ECO:0007669"/>
    <property type="project" value="UniProtKB-KW"/>
</dbReference>
<dbReference type="Proteomes" id="UP000636709">
    <property type="component" value="Unassembled WGS sequence"/>
</dbReference>
<comment type="similarity">
    <text evidence="1">Belongs to the 'GDSL' lipolytic enzyme family.</text>
</comment>
<evidence type="ECO:0000256" key="1">
    <source>
        <dbReference type="ARBA" id="ARBA00008668"/>
    </source>
</evidence>
<gene>
    <name evidence="4" type="ORF">HU200_050912</name>
</gene>
<evidence type="ECO:0000313" key="4">
    <source>
        <dbReference type="EMBL" id="KAF8670129.1"/>
    </source>
</evidence>
<sequence length="229" mass="25597">MTISLPEQVKNFAATRAHLKAVLGSRKLLNTFLSKSLFLIGVGSMDLLPWGNFYLTFPLKDNKTEVERLIDIYNNTLTELHGMGARKFGIINVGLIAHLPAMQMSRYSSESSGLNRRAAEFNAALETCLSNLSTKLYRFRCSLTDFYGFSNSIFANPMATGFRDTKNACCTGLCAPYTYDDVCSNRMDYWFWDDLYTTEKAAKLAATAFYSGKAFTAPVNIKRLIAMNG</sequence>
<name>A0A835E9Z4_9POAL</name>
<accession>A0A835E9Z4</accession>
<keyword evidence="5" id="KW-1185">Reference proteome</keyword>
<dbReference type="EMBL" id="JACEFO010002264">
    <property type="protein sequence ID" value="KAF8670129.1"/>
    <property type="molecule type" value="Genomic_DNA"/>
</dbReference>
<dbReference type="OrthoDB" id="602568at2759"/>
<evidence type="ECO:0000256" key="3">
    <source>
        <dbReference type="ARBA" id="ARBA00022963"/>
    </source>
</evidence>
<comment type="caution">
    <text evidence="4">The sequence shown here is derived from an EMBL/GenBank/DDBJ whole genome shotgun (WGS) entry which is preliminary data.</text>
</comment>
<evidence type="ECO:0000313" key="5">
    <source>
        <dbReference type="Proteomes" id="UP000636709"/>
    </source>
</evidence>
<evidence type="ECO:0000256" key="2">
    <source>
        <dbReference type="ARBA" id="ARBA00022801"/>
    </source>
</evidence>
<dbReference type="InterPro" id="IPR051058">
    <property type="entry name" value="GDSL_Est/Lipase"/>
</dbReference>
<dbReference type="InterPro" id="IPR036514">
    <property type="entry name" value="SGNH_hydro_sf"/>
</dbReference>
<proteinExistence type="inferred from homology"/>
<protein>
    <submittedName>
        <fullName evidence="4">Uncharacterized protein</fullName>
    </submittedName>
</protein>
<reference evidence="4" key="1">
    <citation type="submission" date="2020-07" db="EMBL/GenBank/DDBJ databases">
        <title>Genome sequence and genetic diversity analysis of an under-domesticated orphan crop, white fonio (Digitaria exilis).</title>
        <authorList>
            <person name="Bennetzen J.L."/>
            <person name="Chen S."/>
            <person name="Ma X."/>
            <person name="Wang X."/>
            <person name="Yssel A.E.J."/>
            <person name="Chaluvadi S.R."/>
            <person name="Johnson M."/>
            <person name="Gangashetty P."/>
            <person name="Hamidou F."/>
            <person name="Sanogo M.D."/>
            <person name="Zwaenepoel A."/>
            <person name="Wallace J."/>
            <person name="Van De Peer Y."/>
            <person name="Van Deynze A."/>
        </authorList>
    </citation>
    <scope>NUCLEOTIDE SEQUENCE</scope>
    <source>
        <tissue evidence="4">Leaves</tissue>
    </source>
</reference>
<dbReference type="Gene3D" id="3.40.50.1110">
    <property type="entry name" value="SGNH hydrolase"/>
    <property type="match status" value="1"/>
</dbReference>
<dbReference type="AlphaFoldDB" id="A0A835E9Z4"/>
<keyword evidence="3" id="KW-0442">Lipid degradation</keyword>
<dbReference type="Pfam" id="PF00657">
    <property type="entry name" value="Lipase_GDSL"/>
    <property type="match status" value="1"/>
</dbReference>
<organism evidence="4 5">
    <name type="scientific">Digitaria exilis</name>
    <dbReference type="NCBI Taxonomy" id="1010633"/>
    <lineage>
        <taxon>Eukaryota</taxon>
        <taxon>Viridiplantae</taxon>
        <taxon>Streptophyta</taxon>
        <taxon>Embryophyta</taxon>
        <taxon>Tracheophyta</taxon>
        <taxon>Spermatophyta</taxon>
        <taxon>Magnoliopsida</taxon>
        <taxon>Liliopsida</taxon>
        <taxon>Poales</taxon>
        <taxon>Poaceae</taxon>
        <taxon>PACMAD clade</taxon>
        <taxon>Panicoideae</taxon>
        <taxon>Panicodae</taxon>
        <taxon>Paniceae</taxon>
        <taxon>Anthephorinae</taxon>
        <taxon>Digitaria</taxon>
    </lineage>
</organism>
<dbReference type="PANTHER" id="PTHR45648">
    <property type="entry name" value="GDSL LIPASE/ACYLHYDROLASE FAMILY PROTEIN (AFU_ORTHOLOGUE AFUA_4G14700)"/>
    <property type="match status" value="1"/>
</dbReference>